<dbReference type="InterPro" id="IPR000682">
    <property type="entry name" value="PCMT"/>
</dbReference>
<dbReference type="InterPro" id="IPR029063">
    <property type="entry name" value="SAM-dependent_MTases_sf"/>
</dbReference>
<evidence type="ECO:0000256" key="1">
    <source>
        <dbReference type="ARBA" id="ARBA00005369"/>
    </source>
</evidence>
<feature type="compositionally biased region" description="Low complexity" evidence="2">
    <location>
        <begin position="539"/>
        <end position="554"/>
    </location>
</feature>
<dbReference type="SUPFAM" id="SSF53335">
    <property type="entry name" value="S-adenosyl-L-methionine-dependent methyltransferases"/>
    <property type="match status" value="1"/>
</dbReference>
<dbReference type="Gene3D" id="3.40.50.150">
    <property type="entry name" value="Vaccinia Virus protein VP39"/>
    <property type="match status" value="1"/>
</dbReference>
<accession>A0A9P1MUX9</accession>
<keyword evidence="4" id="KW-1185">Reference proteome</keyword>
<evidence type="ECO:0000313" key="4">
    <source>
        <dbReference type="Proteomes" id="UP001152747"/>
    </source>
</evidence>
<feature type="compositionally biased region" description="Basic residues" evidence="2">
    <location>
        <begin position="781"/>
        <end position="799"/>
    </location>
</feature>
<dbReference type="GO" id="GO:0004719">
    <property type="term" value="F:protein-L-isoaspartate (D-aspartate) O-methyltransferase activity"/>
    <property type="evidence" value="ECO:0007669"/>
    <property type="project" value="InterPro"/>
</dbReference>
<feature type="compositionally biased region" description="Acidic residues" evidence="2">
    <location>
        <begin position="468"/>
        <end position="488"/>
    </location>
</feature>
<reference evidence="3" key="1">
    <citation type="submission" date="2022-11" db="EMBL/GenBank/DDBJ databases">
        <authorList>
            <person name="Kikuchi T."/>
        </authorList>
    </citation>
    <scope>NUCLEOTIDE SEQUENCE</scope>
    <source>
        <strain evidence="3">PS1010</strain>
    </source>
</reference>
<dbReference type="PANTHER" id="PTHR11579:SF9">
    <property type="entry name" value="PROTEIN-L-ISOASPARTATE O-METHYLTRANSFERASE"/>
    <property type="match status" value="1"/>
</dbReference>
<feature type="compositionally biased region" description="Acidic residues" evidence="2">
    <location>
        <begin position="528"/>
        <end position="538"/>
    </location>
</feature>
<name>A0A9P1MUX9_9PELO</name>
<dbReference type="Proteomes" id="UP001152747">
    <property type="component" value="Unassembled WGS sequence"/>
</dbReference>
<evidence type="ECO:0000313" key="3">
    <source>
        <dbReference type="EMBL" id="CAI5439761.1"/>
    </source>
</evidence>
<evidence type="ECO:0008006" key="5">
    <source>
        <dbReference type="Google" id="ProtNLM"/>
    </source>
</evidence>
<feature type="region of interest" description="Disordered" evidence="2">
    <location>
        <begin position="467"/>
        <end position="563"/>
    </location>
</feature>
<dbReference type="EMBL" id="CANHGI010000001">
    <property type="protein sequence ID" value="CAI5439761.1"/>
    <property type="molecule type" value="Genomic_DNA"/>
</dbReference>
<sequence length="837" mass="95129">MGGHSSKDNDAMTDFLVKRGSITRPEVELAFRLTDRGRFLPPENRTEAYRESPMKITSQDTASQFYPGPLHLSAPEIYGIVLSELEIQAGQSFLNIGSGTGWLNTAAGFLLGDAGKNIGVEYFENLVKYSERKVLETLSMPQVHAFPWCRPVFHCCNALTTEFLDNESEEGRYDRIYCGAAISDARHIDKLLRKLAVGGKMVAPIEPDLVRFTRVSATRVTRTTVSRTTFAPLAPPSILYQNKSLPGGEAQQIASLKSMCRVAIRRQIRERINETACRPRVRQIWQVSEEQQQQAAQNRINLRDFAAPGQPGLFDDIGVPNPRPPQINPPQRPDRALHRLEMHMMQLQRLQDENDEDGVMIDRIAEFALPDERPLARPNRPPPAAAPFEMRRPFFPFFLGEDRIAATAQRMRAQLEAENAAHEMRDTSPQTTAATTPLEIVDEPHHAPYLPFLAMGFHGQPVRRFVDDSENETEPDSDDGTTSDDGDDEPRQNPFLRQLEREAEEALQNAQGDDEDEEMHEIPAENGSDGDDEREEDAPNAAPAAPARNLENPLRNNGGGDGLERIEEARDALLQGTRNLRREIGRAMGQFERRLVERRRFFDGVLGEENGVRPPPPPRGTVTVRISRARAQAAQHRQPEPESGEDAEAEAQPGPSRPQTRSQTRRANREAEATANAASAVERLRRLMERDREHDAAADRSRARYERRRHSQMQRGADETEEDYGIRLMRSRIRRDAAIQAAAEHRREFIPEFWERPARGEMVVTRESRTLLAQNAEKERMARKRKHAERKEKRAKRQKTQSDELERFQTHFNESIISLNLPKNLQKYIKDLLHFCV</sequence>
<comment type="similarity">
    <text evidence="1">Belongs to the methyltransferase superfamily. L-isoaspartyl/D-aspartyl protein methyltransferase family.</text>
</comment>
<dbReference type="PANTHER" id="PTHR11579">
    <property type="entry name" value="PROTEIN-L-ISOASPARTATE O-METHYLTRANSFERASE"/>
    <property type="match status" value="1"/>
</dbReference>
<dbReference type="CDD" id="cd02440">
    <property type="entry name" value="AdoMet_MTases"/>
    <property type="match status" value="1"/>
</dbReference>
<comment type="caution">
    <text evidence="3">The sequence shown here is derived from an EMBL/GenBank/DDBJ whole genome shotgun (WGS) entry which is preliminary data.</text>
</comment>
<evidence type="ECO:0000256" key="2">
    <source>
        <dbReference type="SAM" id="MobiDB-lite"/>
    </source>
</evidence>
<feature type="compositionally biased region" description="Basic and acidic residues" evidence="2">
    <location>
        <begin position="682"/>
        <end position="704"/>
    </location>
</feature>
<dbReference type="OrthoDB" id="10257972at2759"/>
<organism evidence="3 4">
    <name type="scientific">Caenorhabditis angaria</name>
    <dbReference type="NCBI Taxonomy" id="860376"/>
    <lineage>
        <taxon>Eukaryota</taxon>
        <taxon>Metazoa</taxon>
        <taxon>Ecdysozoa</taxon>
        <taxon>Nematoda</taxon>
        <taxon>Chromadorea</taxon>
        <taxon>Rhabditida</taxon>
        <taxon>Rhabditina</taxon>
        <taxon>Rhabditomorpha</taxon>
        <taxon>Rhabditoidea</taxon>
        <taxon>Rhabditidae</taxon>
        <taxon>Peloderinae</taxon>
        <taxon>Caenorhabditis</taxon>
    </lineage>
</organism>
<protein>
    <recommendedName>
        <fullName evidence="5">Protein-L-isoaspartate O-methyltransferase domain-containing protein 1</fullName>
    </recommendedName>
</protein>
<gene>
    <name evidence="3" type="ORF">CAMP_LOCUS2398</name>
</gene>
<dbReference type="Pfam" id="PF01135">
    <property type="entry name" value="PCMT"/>
    <property type="match status" value="1"/>
</dbReference>
<feature type="region of interest" description="Disordered" evidence="2">
    <location>
        <begin position="628"/>
        <end position="721"/>
    </location>
</feature>
<feature type="region of interest" description="Disordered" evidence="2">
    <location>
        <begin position="777"/>
        <end position="806"/>
    </location>
</feature>
<dbReference type="GO" id="GO:0005737">
    <property type="term" value="C:cytoplasm"/>
    <property type="evidence" value="ECO:0007669"/>
    <property type="project" value="TreeGrafter"/>
</dbReference>
<proteinExistence type="inferred from homology"/>
<dbReference type="AlphaFoldDB" id="A0A9P1MUX9"/>